<evidence type="ECO:0000256" key="3">
    <source>
        <dbReference type="ARBA" id="ARBA00003530"/>
    </source>
</evidence>
<feature type="compositionally biased region" description="Polar residues" evidence="17">
    <location>
        <begin position="7"/>
        <end position="33"/>
    </location>
</feature>
<comment type="caution">
    <text evidence="22">The sequence shown here is derived from an EMBL/GenBank/DDBJ whole genome shotgun (WGS) entry which is preliminary data.</text>
</comment>
<dbReference type="InterPro" id="IPR010401">
    <property type="entry name" value="AGL/Gdb1"/>
</dbReference>
<dbReference type="OrthoDB" id="10248904at2759"/>
<comment type="subcellular location">
    <subcellularLocation>
        <location evidence="4">Cytoplasm</location>
    </subcellularLocation>
</comment>
<reference evidence="22" key="1">
    <citation type="submission" date="2021-03" db="EMBL/GenBank/DDBJ databases">
        <title>Draft genome sequence of rust myrtle Austropuccinia psidii MF-1, a brazilian biotype.</title>
        <authorList>
            <person name="Quecine M.C."/>
            <person name="Pachon D.M.R."/>
            <person name="Bonatelli M.L."/>
            <person name="Correr F.H."/>
            <person name="Franceschini L.M."/>
            <person name="Leite T.F."/>
            <person name="Margarido G.R.A."/>
            <person name="Almeida C.A."/>
            <person name="Ferrarezi J.A."/>
            <person name="Labate C.A."/>
        </authorList>
    </citation>
    <scope>NUCLEOTIDE SEQUENCE</scope>
    <source>
        <strain evidence="22">MF-1</strain>
    </source>
</reference>
<evidence type="ECO:0000256" key="15">
    <source>
        <dbReference type="ARBA" id="ARBA00025780"/>
    </source>
</evidence>
<evidence type="ECO:0000256" key="16">
    <source>
        <dbReference type="ARBA" id="ARBA00031477"/>
    </source>
</evidence>
<name>A0A9Q3CA43_9BASI</name>
<sequence length="1599" mass="180540">MTDKTRTTSQQATPSAHGSAPTSLSPQISQDYQTSAQSGLIKVYELSLEDDGSPSKEKAYIRLPSPVKSYLLRFSIAAGTYASRAGSLFTNYPLEGDTFERGRFHAYPFPNDTSQPIQIDLTINKPGAFEFYVSFSRSSGQNKEKVRSKSGYFNVDPVLTIPQRLGILSENFHNPTLLPIGQGACIDKGSNINVSLDALVIQTVVSKWMGKLSKWPTHFNVIRDRGYNMIHFTPLQQRGESDSPYSIYDQLRFDPHLFDQLPSSAEDELKQMSSWLKRLKDDWGILSLTDVVWNHTAHNSLWLRDHPECGYNLLNSPHLEPAFELDSALLELSRNLKERGLPSKIESEFDLERIMHTIQYETLPNLKLWEYYAIDVDLVGSKFAKVWSTIVNPAEKGRKPPAHVDYLEFEEACLEGGETGWRHVTGPRYHISSKLDINSAVHFFRSKGYDSVPLEEATEVLKRVLNELNLDRYQEWDDDANAIVNNIRSRIRYTRLDAHGPRLDVIDEKNPLIETLFTRLEADSRTSLHDTRCLALANNGWIWNANPLEDFASPKSKAYLRREVIVWGDCVKLRYGLNPSDSPFLWELMSKYTELLASLFHGFRIDNCHSTPIHVGERLLDVARRTRPNLYVCAELFTGNEEMDTHFVSRLGINSLIREAMNGHDPKDQSRLLYNYGLGKPLGSMDTDCLTEFSEVVLSLNHGLKCRSKCEVVPLHGSRPHAILMDCTHDNESPARKRTARDAISTGGLVTLSYSAIGSSKGFDDLYPELLNLVKEKRLYEIVEVDAGIGRWKRLLNHLHTEMALNGFKEGHFHQEHDYIIAHRVHPITHEGYLLIAHTAFHGKSNDRGSIAPQKLRGTEASFVLGSTLQILDTKNPSTETTLKGFKAILKPIEPKPGEELVKPGSDSEGHFVDIIVPEKFPPGSLMLFKTRMNELSVDRGPGKRGDWESFVREGVDASLTGVEIADLNLILYKTDGEERDCTGGRDGAYVVPGLGRNVYCGLEGWMHHLRYVIPTNDLGHPLCQHLRHGTWAFDYVAERLRKQLSWHPQVLKFIQWLDKRVEIVKTKIPAFLRPKYFALLIFTAYKAARAKAISKCSPFIGHGTAFVQALAMTAVQMYGLVPSASLNPKENVPCVAAGLPHFSTGWARTWGRDCGISSSGLFVKTGLTDVARAHLLCFCTTLKHGLMPNLLDSVRTPRYNSRDAPWFMLQLLQEYVKYSEEGEAILKVLVKRRFPSSDDWVPWDDPKAYAEEVTVGGVLEEILNRHAEGIHFREHNAGSALDRQMSDKGFNIDIHVDWSTGLILGGNEKNCGTWMDKMGESEKAGNKGFPGTPRDGAPIEITGLLYSTLRWAEELTKKGRLSGDGVQANVDGKKMKISYGEWANKIERSFEKCYWIPLDPDDDQAFLINPQLITRRGVYKDVYGTPDDRAHADYQLRPNFAIAMAIAPKLFTPAKALIALNIVRDALIGPLGMRTLDPMEADYRPNYDNSNDSSDWHIAKGRNYHQGPEWVWPLGYYLRAFLHFDILAGKGLTDRQETIHEIHSILSEHRRHIRSDPWAGLPELTNENGQLCHDSCEAQAWSSSTILDALFEVHRLED</sequence>
<evidence type="ECO:0000256" key="4">
    <source>
        <dbReference type="ARBA" id="ARBA00004496"/>
    </source>
</evidence>
<dbReference type="GO" id="GO:0005980">
    <property type="term" value="P:glycogen catabolic process"/>
    <property type="evidence" value="ECO:0007669"/>
    <property type="project" value="InterPro"/>
</dbReference>
<dbReference type="InterPro" id="IPR008928">
    <property type="entry name" value="6-hairpin_glycosidase_sf"/>
</dbReference>
<keyword evidence="23" id="KW-1185">Reference proteome</keyword>
<dbReference type="Pfam" id="PF14701">
    <property type="entry name" value="hDGE_amylase"/>
    <property type="match status" value="1"/>
</dbReference>
<feature type="domain" description="Glycogen debranching enzyme central" evidence="21">
    <location>
        <begin position="788"/>
        <end position="1041"/>
    </location>
</feature>
<evidence type="ECO:0000256" key="10">
    <source>
        <dbReference type="ARBA" id="ARBA00022679"/>
    </source>
</evidence>
<dbReference type="EMBL" id="AVOT02005768">
    <property type="protein sequence ID" value="MBW0479917.1"/>
    <property type="molecule type" value="Genomic_DNA"/>
</dbReference>
<dbReference type="EC" id="2.4.1.25" evidence="5"/>
<evidence type="ECO:0000256" key="11">
    <source>
        <dbReference type="ARBA" id="ARBA00022801"/>
    </source>
</evidence>
<dbReference type="GO" id="GO:0004134">
    <property type="term" value="F:4-alpha-glucanotransferase activity"/>
    <property type="evidence" value="ECO:0007669"/>
    <property type="project" value="UniProtKB-EC"/>
</dbReference>
<evidence type="ECO:0000256" key="8">
    <source>
        <dbReference type="ARBA" id="ARBA00022490"/>
    </source>
</evidence>
<feature type="region of interest" description="Disordered" evidence="17">
    <location>
        <begin position="1"/>
        <end position="33"/>
    </location>
</feature>
<keyword evidence="8" id="KW-0963">Cytoplasm</keyword>
<keyword evidence="9" id="KW-0328">Glycosyltransferase</keyword>
<dbReference type="InterPro" id="IPR032792">
    <property type="entry name" value="AGL_glucanoTrfase"/>
</dbReference>
<dbReference type="Gene3D" id="3.20.20.80">
    <property type="entry name" value="Glycosidases"/>
    <property type="match status" value="2"/>
</dbReference>
<dbReference type="InterPro" id="IPR029436">
    <property type="entry name" value="AGL_euk_N"/>
</dbReference>
<dbReference type="Pfam" id="PF06202">
    <property type="entry name" value="GDE_C"/>
    <property type="match status" value="1"/>
</dbReference>
<evidence type="ECO:0000259" key="21">
    <source>
        <dbReference type="Pfam" id="PF14702"/>
    </source>
</evidence>
<dbReference type="GO" id="GO:0005978">
    <property type="term" value="P:glycogen biosynthetic process"/>
    <property type="evidence" value="ECO:0007669"/>
    <property type="project" value="UniProtKB-KW"/>
</dbReference>
<comment type="catalytic activity">
    <reaction evidence="2">
        <text>Hydrolysis of (1-&gt;6)-alpha-D-glucosidic branch linkages in glycogen phosphorylase limit dextrin.</text>
        <dbReference type="EC" id="3.2.1.33"/>
    </reaction>
</comment>
<evidence type="ECO:0000259" key="20">
    <source>
        <dbReference type="Pfam" id="PF14701"/>
    </source>
</evidence>
<keyword evidence="12" id="KW-0320">Glycogen biosynthesis</keyword>
<protein>
    <recommendedName>
        <fullName evidence="7">Glycogen debranching enzyme</fullName>
        <ecNumber evidence="5">2.4.1.25</ecNumber>
        <ecNumber evidence="6">3.2.1.33</ecNumber>
    </recommendedName>
    <alternativeName>
        <fullName evidence="16">Glycogen debrancher</fullName>
    </alternativeName>
</protein>
<dbReference type="FunFam" id="3.20.20.80:FF:000070">
    <property type="entry name" value="GDB1p Glycogen debranching enzyme"/>
    <property type="match status" value="1"/>
</dbReference>
<evidence type="ECO:0000256" key="2">
    <source>
        <dbReference type="ARBA" id="ARBA00000927"/>
    </source>
</evidence>
<dbReference type="PANTHER" id="PTHR10569:SF2">
    <property type="entry name" value="GLYCOGEN DEBRANCHING ENZYME"/>
    <property type="match status" value="1"/>
</dbReference>
<proteinExistence type="inferred from homology"/>
<dbReference type="GO" id="GO:0005737">
    <property type="term" value="C:cytoplasm"/>
    <property type="evidence" value="ECO:0007669"/>
    <property type="project" value="UniProtKB-SubCell"/>
</dbReference>
<dbReference type="FunFam" id="1.50.10.10:FF:000039">
    <property type="entry name" value="Glycogen debranching enzyme Gdb1, putative"/>
    <property type="match status" value="1"/>
</dbReference>
<dbReference type="SUPFAM" id="SSF48208">
    <property type="entry name" value="Six-hairpin glycosidases"/>
    <property type="match status" value="1"/>
</dbReference>
<keyword evidence="13" id="KW-0511">Multifunctional enzyme</keyword>
<dbReference type="Pfam" id="PF14699">
    <property type="entry name" value="hGDE_N"/>
    <property type="match status" value="1"/>
</dbReference>
<gene>
    <name evidence="22" type="ORF">O181_019632</name>
</gene>
<dbReference type="PANTHER" id="PTHR10569">
    <property type="entry name" value="GLYCOGEN DEBRANCHING ENZYME"/>
    <property type="match status" value="1"/>
</dbReference>
<dbReference type="Proteomes" id="UP000765509">
    <property type="component" value="Unassembled WGS sequence"/>
</dbReference>
<evidence type="ECO:0000256" key="5">
    <source>
        <dbReference type="ARBA" id="ARBA00012560"/>
    </source>
</evidence>
<evidence type="ECO:0000256" key="14">
    <source>
        <dbReference type="ARBA" id="ARBA00023295"/>
    </source>
</evidence>
<feature type="domain" description="Glycogen debranching enzyme C-terminal" evidence="18">
    <location>
        <begin position="1130"/>
        <end position="1588"/>
    </location>
</feature>
<evidence type="ECO:0000256" key="9">
    <source>
        <dbReference type="ARBA" id="ARBA00022676"/>
    </source>
</evidence>
<feature type="domain" description="Eukaryotic glycogen debranching enzyme N-terminal" evidence="19">
    <location>
        <begin position="72"/>
        <end position="161"/>
    </location>
</feature>
<dbReference type="Gene3D" id="1.50.10.10">
    <property type="match status" value="1"/>
</dbReference>
<keyword evidence="14" id="KW-0326">Glycosidase</keyword>
<dbReference type="CDD" id="cd11327">
    <property type="entry name" value="AmyAc_Glg_debranch_2"/>
    <property type="match status" value="1"/>
</dbReference>
<evidence type="ECO:0000259" key="18">
    <source>
        <dbReference type="Pfam" id="PF06202"/>
    </source>
</evidence>
<comment type="similarity">
    <text evidence="15">Belongs to the glycogen debranching enzyme family.</text>
</comment>
<accession>A0A9Q3CA43</accession>
<dbReference type="InterPro" id="IPR017853">
    <property type="entry name" value="GH"/>
</dbReference>
<dbReference type="GO" id="GO:0004135">
    <property type="term" value="F:amylo-alpha-1,6-glucosidase activity"/>
    <property type="evidence" value="ECO:0007669"/>
    <property type="project" value="UniProtKB-EC"/>
</dbReference>
<dbReference type="EC" id="3.2.1.33" evidence="6"/>
<comment type="function">
    <text evidence="3">Multifunctional enzyme acting as 1,4-alpha-D-glucan:1,4-alpha-D-glucan 4-alpha-D-glycosyltransferase and amylo-1,6-glucosidase in glycogen degradation.</text>
</comment>
<dbReference type="InterPro" id="IPR032790">
    <property type="entry name" value="GDE_C"/>
</dbReference>
<evidence type="ECO:0000313" key="22">
    <source>
        <dbReference type="EMBL" id="MBW0479917.1"/>
    </source>
</evidence>
<evidence type="ECO:0000256" key="6">
    <source>
        <dbReference type="ARBA" id="ARBA00012778"/>
    </source>
</evidence>
<evidence type="ECO:0000256" key="7">
    <source>
        <dbReference type="ARBA" id="ARBA00020723"/>
    </source>
</evidence>
<dbReference type="InterPro" id="IPR012341">
    <property type="entry name" value="6hp_glycosidase-like_sf"/>
</dbReference>
<evidence type="ECO:0000256" key="12">
    <source>
        <dbReference type="ARBA" id="ARBA00023056"/>
    </source>
</evidence>
<dbReference type="SUPFAM" id="SSF51445">
    <property type="entry name" value="(Trans)glycosidases"/>
    <property type="match status" value="1"/>
</dbReference>
<organism evidence="22 23">
    <name type="scientific">Austropuccinia psidii MF-1</name>
    <dbReference type="NCBI Taxonomy" id="1389203"/>
    <lineage>
        <taxon>Eukaryota</taxon>
        <taxon>Fungi</taxon>
        <taxon>Dikarya</taxon>
        <taxon>Basidiomycota</taxon>
        <taxon>Pucciniomycotina</taxon>
        <taxon>Pucciniomycetes</taxon>
        <taxon>Pucciniales</taxon>
        <taxon>Sphaerophragmiaceae</taxon>
        <taxon>Austropuccinia</taxon>
    </lineage>
</organism>
<evidence type="ECO:0000259" key="19">
    <source>
        <dbReference type="Pfam" id="PF14699"/>
    </source>
</evidence>
<feature type="domain" description="Glycogen debranching enzyme glucanotransferase" evidence="20">
    <location>
        <begin position="193"/>
        <end position="631"/>
    </location>
</feature>
<keyword evidence="11" id="KW-0378">Hydrolase</keyword>
<evidence type="ECO:0000256" key="13">
    <source>
        <dbReference type="ARBA" id="ARBA00023268"/>
    </source>
</evidence>
<dbReference type="InterPro" id="IPR032788">
    <property type="entry name" value="AGL_central"/>
</dbReference>
<evidence type="ECO:0000256" key="1">
    <source>
        <dbReference type="ARBA" id="ARBA00000439"/>
    </source>
</evidence>
<comment type="catalytic activity">
    <reaction evidence="1">
        <text>Transfers a segment of a (1-&gt;4)-alpha-D-glucan to a new position in an acceptor, which may be glucose or a (1-&gt;4)-alpha-D-glucan.</text>
        <dbReference type="EC" id="2.4.1.25"/>
    </reaction>
</comment>
<keyword evidence="10" id="KW-0808">Transferase</keyword>
<evidence type="ECO:0000256" key="17">
    <source>
        <dbReference type="SAM" id="MobiDB-lite"/>
    </source>
</evidence>
<dbReference type="Pfam" id="PF14702">
    <property type="entry name" value="hGDE_central"/>
    <property type="match status" value="1"/>
</dbReference>
<evidence type="ECO:0000313" key="23">
    <source>
        <dbReference type="Proteomes" id="UP000765509"/>
    </source>
</evidence>